<dbReference type="EMBL" id="CP060028">
    <property type="protein sequence ID" value="QND80463.1"/>
    <property type="molecule type" value="Genomic_DNA"/>
</dbReference>
<reference evidence="1 2" key="1">
    <citation type="submission" date="2020-08" db="EMBL/GenBank/DDBJ databases">
        <title>Streptomycin resistant and MDR strain, P. mexicana.</title>
        <authorList>
            <person name="Ganesh-kumar S."/>
            <person name="Zhe T."/>
            <person name="Yu Z."/>
            <person name="Min Y."/>
        </authorList>
    </citation>
    <scope>NUCLEOTIDE SEQUENCE [LARGE SCALE GENOMIC DNA]</scope>
    <source>
        <strain evidence="1 2">GTZY</strain>
    </source>
</reference>
<evidence type="ECO:0000313" key="1">
    <source>
        <dbReference type="EMBL" id="QND80463.1"/>
    </source>
</evidence>
<proteinExistence type="predicted"/>
<dbReference type="RefSeq" id="WP_185895686.1">
    <property type="nucleotide sequence ID" value="NZ_CP060028.1"/>
</dbReference>
<dbReference type="Proteomes" id="UP000515506">
    <property type="component" value="Chromosome"/>
</dbReference>
<name>A0ABX6RB14_PSEMX</name>
<evidence type="ECO:0000313" key="2">
    <source>
        <dbReference type="Proteomes" id="UP000515506"/>
    </source>
</evidence>
<keyword evidence="2" id="KW-1185">Reference proteome</keyword>
<gene>
    <name evidence="1" type="ORF">H4W19_01200</name>
</gene>
<protein>
    <submittedName>
        <fullName evidence="1">Uncharacterized protein</fullName>
    </submittedName>
</protein>
<accession>A0ABX6RB14</accession>
<organism evidence="1 2">
    <name type="scientific">Pseudoxanthomonas mexicana</name>
    <dbReference type="NCBI Taxonomy" id="128785"/>
    <lineage>
        <taxon>Bacteria</taxon>
        <taxon>Pseudomonadati</taxon>
        <taxon>Pseudomonadota</taxon>
        <taxon>Gammaproteobacteria</taxon>
        <taxon>Lysobacterales</taxon>
        <taxon>Lysobacteraceae</taxon>
        <taxon>Pseudoxanthomonas</taxon>
    </lineage>
</organism>
<sequence length="162" mass="18135">MNRVRIYHRAQQVLPDAIQTVGLRGLAMSTGQLRHLLFGLLLGDESRGAVMLELARQAVDAIQQQGLAYFDGATRSRGVLSGDAPTHYEAWQHLSPDAERGRVAGCGEWMDAAHDGLAPGRWHRLETAWRERVYLTHEIGRNAWLAVLPTARLVVYGWRDRG</sequence>